<reference evidence="2" key="1">
    <citation type="submission" date="2016-10" db="EMBL/GenBank/DDBJ databases">
        <authorList>
            <person name="Varghese N."/>
        </authorList>
    </citation>
    <scope>NUCLEOTIDE SEQUENCE [LARGE SCALE GENOMIC DNA]</scope>
    <source>
        <strain evidence="2">DSM 44719</strain>
    </source>
</reference>
<dbReference type="EMBL" id="FNTL01000004">
    <property type="protein sequence ID" value="SEC26858.1"/>
    <property type="molecule type" value="Genomic_DNA"/>
</dbReference>
<accession>A0A1H4R4W2</accession>
<gene>
    <name evidence="1" type="ORF">SAMN04490220_1211</name>
</gene>
<protein>
    <submittedName>
        <fullName evidence="1">Uncharacterized protein</fullName>
    </submittedName>
</protein>
<evidence type="ECO:0000313" key="2">
    <source>
        <dbReference type="Proteomes" id="UP000183407"/>
    </source>
</evidence>
<proteinExistence type="predicted"/>
<dbReference type="Proteomes" id="UP000183407">
    <property type="component" value="Unassembled WGS sequence"/>
</dbReference>
<name>A0A1H4R4W2_RHOJO</name>
<dbReference type="AlphaFoldDB" id="A0A1H4R4W2"/>
<evidence type="ECO:0000313" key="1">
    <source>
        <dbReference type="EMBL" id="SEC26858.1"/>
    </source>
</evidence>
<organism evidence="1 2">
    <name type="scientific">Rhodococcus jostii</name>
    <dbReference type="NCBI Taxonomy" id="132919"/>
    <lineage>
        <taxon>Bacteria</taxon>
        <taxon>Bacillati</taxon>
        <taxon>Actinomycetota</taxon>
        <taxon>Actinomycetes</taxon>
        <taxon>Mycobacteriales</taxon>
        <taxon>Nocardiaceae</taxon>
        <taxon>Rhodococcus</taxon>
    </lineage>
</organism>
<sequence length="112" mass="12005">MGTAFHGPSPWPHITRAIRTRGPRHAAIAHLGQDAPTLLPLRAGDVLVVNASRAAVRAHATLSTSRIPICATTGTIAFPASAILSFSDTLRHLTQLKRLCSVKHNTWTLRGT</sequence>